<organism evidence="1 2">
    <name type="scientific">Jeotgalibacillus campisalis</name>
    <dbReference type="NCBI Taxonomy" id="220754"/>
    <lineage>
        <taxon>Bacteria</taxon>
        <taxon>Bacillati</taxon>
        <taxon>Bacillota</taxon>
        <taxon>Bacilli</taxon>
        <taxon>Bacillales</taxon>
        <taxon>Caryophanaceae</taxon>
        <taxon>Jeotgalibacillus</taxon>
    </lineage>
</organism>
<name>A0A0C2RAJ3_9BACL</name>
<dbReference type="PATRIC" id="fig|220754.4.peg.1525"/>
<reference evidence="1 2" key="1">
    <citation type="submission" date="2015-01" db="EMBL/GenBank/DDBJ databases">
        <title>Jeotgalibacillus campisalis genome sequencing.</title>
        <authorList>
            <person name="Goh K.M."/>
            <person name="Chan K.-G."/>
            <person name="Yaakop A.S."/>
            <person name="Ee R."/>
            <person name="Gan H.M."/>
            <person name="Chan C.S."/>
        </authorList>
    </citation>
    <scope>NUCLEOTIDE SEQUENCE [LARGE SCALE GENOMIC DNA]</scope>
    <source>
        <strain evidence="1 2">SF-57</strain>
    </source>
</reference>
<keyword evidence="2" id="KW-1185">Reference proteome</keyword>
<evidence type="ECO:0000313" key="2">
    <source>
        <dbReference type="Proteomes" id="UP000031972"/>
    </source>
</evidence>
<sequence length="40" mass="4248">MTSFSSPPRLITIIVADFSGARAADTQSASFCQALVNMIE</sequence>
<gene>
    <name evidence="1" type="ORF">KR50_15030</name>
</gene>
<comment type="caution">
    <text evidence="1">The sequence shown here is derived from an EMBL/GenBank/DDBJ whole genome shotgun (WGS) entry which is preliminary data.</text>
</comment>
<proteinExistence type="predicted"/>
<evidence type="ECO:0000313" key="1">
    <source>
        <dbReference type="EMBL" id="KIL47335.1"/>
    </source>
</evidence>
<dbReference type="EMBL" id="JXRR01000014">
    <property type="protein sequence ID" value="KIL47335.1"/>
    <property type="molecule type" value="Genomic_DNA"/>
</dbReference>
<dbReference type="AlphaFoldDB" id="A0A0C2RAJ3"/>
<protein>
    <submittedName>
        <fullName evidence="1">Uncharacterized protein</fullName>
    </submittedName>
</protein>
<accession>A0A0C2RAJ3</accession>
<dbReference type="Proteomes" id="UP000031972">
    <property type="component" value="Unassembled WGS sequence"/>
</dbReference>